<reference evidence="2" key="2">
    <citation type="submission" date="2020-09" db="EMBL/GenBank/DDBJ databases">
        <authorList>
            <person name="Sun Q."/>
            <person name="Zhou Y."/>
        </authorList>
    </citation>
    <scope>NUCLEOTIDE SEQUENCE</scope>
    <source>
        <strain evidence="2">CGMCC 1.16134</strain>
    </source>
</reference>
<keyword evidence="3" id="KW-1185">Reference proteome</keyword>
<reference evidence="2" key="1">
    <citation type="journal article" date="2014" name="Int. J. Syst. Evol. Microbiol.">
        <title>Complete genome sequence of Corynebacterium casei LMG S-19264T (=DSM 44701T), isolated from a smear-ripened cheese.</title>
        <authorList>
            <consortium name="US DOE Joint Genome Institute (JGI-PGF)"/>
            <person name="Walter F."/>
            <person name="Albersmeier A."/>
            <person name="Kalinowski J."/>
            <person name="Ruckert C."/>
        </authorList>
    </citation>
    <scope>NUCLEOTIDE SEQUENCE</scope>
    <source>
        <strain evidence="2">CGMCC 1.16134</strain>
    </source>
</reference>
<accession>A0A917FBK9</accession>
<feature type="transmembrane region" description="Helical" evidence="1">
    <location>
        <begin position="135"/>
        <end position="156"/>
    </location>
</feature>
<dbReference type="AlphaFoldDB" id="A0A917FBK9"/>
<keyword evidence="1" id="KW-0472">Membrane</keyword>
<proteinExistence type="predicted"/>
<organism evidence="2 3">
    <name type="scientific">Paenibacillus albidus</name>
    <dbReference type="NCBI Taxonomy" id="2041023"/>
    <lineage>
        <taxon>Bacteria</taxon>
        <taxon>Bacillati</taxon>
        <taxon>Bacillota</taxon>
        <taxon>Bacilli</taxon>
        <taxon>Bacillales</taxon>
        <taxon>Paenibacillaceae</taxon>
        <taxon>Paenibacillus</taxon>
    </lineage>
</organism>
<dbReference type="RefSeq" id="WP_189022772.1">
    <property type="nucleotide sequence ID" value="NZ_BMKR01000004.1"/>
</dbReference>
<evidence type="ECO:0000256" key="1">
    <source>
        <dbReference type="SAM" id="Phobius"/>
    </source>
</evidence>
<sequence length="243" mass="27272">MLKLVKYDFLRNRDQILGLFVVMVLLQAGLWITSEISAWGTTSLLLLSLGTYVTAGMVLLIQACRSFSYNLHSFSRNLLPVAPIAHIMSTLILLLLLLAGLTLIAILHMGIYLLYDASWLPEDFWQVLASSMLQMMWSAFFLMTILMLAITVAASVRTRGKVWMGIVIFFLLQNLLTLAEQIMFGNAAGTLSNAFQFHIESTVSDGMVVTRYTYNVWSTLFEVGVAAVAIWIITLLFKKRVEC</sequence>
<keyword evidence="1" id="KW-1133">Transmembrane helix</keyword>
<evidence type="ECO:0000313" key="3">
    <source>
        <dbReference type="Proteomes" id="UP000637643"/>
    </source>
</evidence>
<feature type="transmembrane region" description="Helical" evidence="1">
    <location>
        <begin position="84"/>
        <end position="115"/>
    </location>
</feature>
<dbReference type="EMBL" id="BMKR01000004">
    <property type="protein sequence ID" value="GGF67786.1"/>
    <property type="molecule type" value="Genomic_DNA"/>
</dbReference>
<protein>
    <submittedName>
        <fullName evidence="2">Uncharacterized protein</fullName>
    </submittedName>
</protein>
<evidence type="ECO:0000313" key="2">
    <source>
        <dbReference type="EMBL" id="GGF67786.1"/>
    </source>
</evidence>
<dbReference type="Proteomes" id="UP000637643">
    <property type="component" value="Unassembled WGS sequence"/>
</dbReference>
<feature type="transmembrane region" description="Helical" evidence="1">
    <location>
        <begin position="44"/>
        <end position="63"/>
    </location>
</feature>
<name>A0A917FBK9_9BACL</name>
<keyword evidence="1" id="KW-0812">Transmembrane</keyword>
<feature type="transmembrane region" description="Helical" evidence="1">
    <location>
        <begin position="16"/>
        <end position="32"/>
    </location>
</feature>
<feature type="transmembrane region" description="Helical" evidence="1">
    <location>
        <begin position="163"/>
        <end position="184"/>
    </location>
</feature>
<comment type="caution">
    <text evidence="2">The sequence shown here is derived from an EMBL/GenBank/DDBJ whole genome shotgun (WGS) entry which is preliminary data.</text>
</comment>
<gene>
    <name evidence="2" type="ORF">GCM10010912_10990</name>
</gene>
<feature type="transmembrane region" description="Helical" evidence="1">
    <location>
        <begin position="216"/>
        <end position="237"/>
    </location>
</feature>